<dbReference type="GO" id="GO:0003700">
    <property type="term" value="F:DNA-binding transcription factor activity"/>
    <property type="evidence" value="ECO:0007669"/>
    <property type="project" value="InterPro"/>
</dbReference>
<keyword evidence="1" id="KW-0805">Transcription regulation</keyword>
<dbReference type="AlphaFoldDB" id="A0A099I5F4"/>
<evidence type="ECO:0000313" key="5">
    <source>
        <dbReference type="Proteomes" id="UP000030008"/>
    </source>
</evidence>
<dbReference type="Proteomes" id="UP000030008">
    <property type="component" value="Unassembled WGS sequence"/>
</dbReference>
<evidence type="ECO:0000259" key="3">
    <source>
        <dbReference type="PROSITE" id="PS51000"/>
    </source>
</evidence>
<dbReference type="EMBL" id="JQIF01000052">
    <property type="protein sequence ID" value="KGJ52821.1"/>
    <property type="molecule type" value="Genomic_DNA"/>
</dbReference>
<dbReference type="SMART" id="SM00420">
    <property type="entry name" value="HTH_DEOR"/>
    <property type="match status" value="1"/>
</dbReference>
<keyword evidence="4" id="KW-0808">Transferase</keyword>
<dbReference type="InterPro" id="IPR014036">
    <property type="entry name" value="DeoR-like_C"/>
</dbReference>
<evidence type="ECO:0000313" key="4">
    <source>
        <dbReference type="EMBL" id="KGJ52821.1"/>
    </source>
</evidence>
<organism evidence="4 5">
    <name type="scientific">Clostridium innocuum</name>
    <dbReference type="NCBI Taxonomy" id="1522"/>
    <lineage>
        <taxon>Bacteria</taxon>
        <taxon>Bacillati</taxon>
        <taxon>Bacillota</taxon>
        <taxon>Clostridia</taxon>
        <taxon>Eubacteriales</taxon>
        <taxon>Clostridiaceae</taxon>
        <taxon>Clostridium</taxon>
    </lineage>
</organism>
<dbReference type="RefSeq" id="WP_044905765.1">
    <property type="nucleotide sequence ID" value="NZ_JQIF01000052.1"/>
</dbReference>
<dbReference type="Gene3D" id="3.40.50.1360">
    <property type="match status" value="1"/>
</dbReference>
<accession>A0A099I5F4</accession>
<dbReference type="InterPro" id="IPR037171">
    <property type="entry name" value="NagB/RpiA_transferase-like"/>
</dbReference>
<sequence length="258" mass="29086">MTKQERQKAILALLQEKGELHVQMICRSFHIVAMTARRDLMELEQMGALIRTHGGAIAKEKKTFDAQTPFAKRRKLHTEKKRQLAHIARGFLKEHDRIFLASGSTMDMFASALLHYLPLTVVTDAVNVAYELYQDSRLTIFMLGGELRSNSLTLTGPIAQTNLKQFQLSKAFLSVNAIDEKGNLYTDSVVESGLLETLFSIMEEVYVLCDSSKLNSRDFIAISHEQSYTLITDQDADESLLEAYRQCGIRVVKAAPQI</sequence>
<name>A0A099I5F4_CLOIN</name>
<comment type="caution">
    <text evidence="4">The sequence shown here is derived from an EMBL/GenBank/DDBJ whole genome shotgun (WGS) entry which is preliminary data.</text>
</comment>
<feature type="domain" description="HTH deoR-type" evidence="3">
    <location>
        <begin position="3"/>
        <end position="58"/>
    </location>
</feature>
<dbReference type="SMART" id="SM01134">
    <property type="entry name" value="DeoRC"/>
    <property type="match status" value="1"/>
</dbReference>
<keyword evidence="2" id="KW-0804">Transcription</keyword>
<dbReference type="PROSITE" id="PS51000">
    <property type="entry name" value="HTH_DEOR_2"/>
    <property type="match status" value="1"/>
</dbReference>
<dbReference type="GO" id="GO:0016740">
    <property type="term" value="F:transferase activity"/>
    <property type="evidence" value="ECO:0007669"/>
    <property type="project" value="UniProtKB-KW"/>
</dbReference>
<gene>
    <name evidence="4" type="ORF">CIAN88_12555</name>
</gene>
<evidence type="ECO:0000256" key="2">
    <source>
        <dbReference type="ARBA" id="ARBA00023163"/>
    </source>
</evidence>
<dbReference type="SUPFAM" id="SSF46785">
    <property type="entry name" value="Winged helix' DNA-binding domain"/>
    <property type="match status" value="1"/>
</dbReference>
<dbReference type="PANTHER" id="PTHR30363:SF44">
    <property type="entry name" value="AGA OPERON TRANSCRIPTIONAL REPRESSOR-RELATED"/>
    <property type="match status" value="1"/>
</dbReference>
<dbReference type="PANTHER" id="PTHR30363">
    <property type="entry name" value="HTH-TYPE TRANSCRIPTIONAL REGULATOR SRLR-RELATED"/>
    <property type="match status" value="1"/>
</dbReference>
<proteinExistence type="predicted"/>
<evidence type="ECO:0000256" key="1">
    <source>
        <dbReference type="ARBA" id="ARBA00023015"/>
    </source>
</evidence>
<dbReference type="SUPFAM" id="SSF100950">
    <property type="entry name" value="NagB/RpiA/CoA transferase-like"/>
    <property type="match status" value="1"/>
</dbReference>
<dbReference type="Pfam" id="PF08220">
    <property type="entry name" value="HTH_DeoR"/>
    <property type="match status" value="1"/>
</dbReference>
<dbReference type="InterPro" id="IPR001034">
    <property type="entry name" value="DeoR_HTH"/>
</dbReference>
<dbReference type="InterPro" id="IPR036390">
    <property type="entry name" value="WH_DNA-bd_sf"/>
</dbReference>
<dbReference type="InterPro" id="IPR050313">
    <property type="entry name" value="Carb_Metab_HTH_regulators"/>
</dbReference>
<dbReference type="Pfam" id="PF00455">
    <property type="entry name" value="DeoRC"/>
    <property type="match status" value="1"/>
</dbReference>
<protein>
    <submittedName>
        <fullName evidence="4">Lactose phosphotransferase system repressor</fullName>
    </submittedName>
</protein>
<dbReference type="PRINTS" id="PR00037">
    <property type="entry name" value="HTHLACR"/>
</dbReference>
<reference evidence="4 5" key="1">
    <citation type="submission" date="2014-08" db="EMBL/GenBank/DDBJ databases">
        <title>Clostridium innocuum, an unnegligible vancomycin-resistant pathogen causing extra-intestinal infections.</title>
        <authorList>
            <person name="Feng Y."/>
            <person name="Chiu C.-H."/>
        </authorList>
    </citation>
    <scope>NUCLEOTIDE SEQUENCE [LARGE SCALE GENOMIC DNA]</scope>
    <source>
        <strain evidence="4 5">AN88</strain>
    </source>
</reference>